<dbReference type="Proteomes" id="UP000070578">
    <property type="component" value="Unassembled WGS sequence"/>
</dbReference>
<dbReference type="EMBL" id="LSLI01000007">
    <property type="protein sequence ID" value="KXS33326.1"/>
    <property type="molecule type" value="Genomic_DNA"/>
</dbReference>
<feature type="domain" description="Phosphatidic acid phosphatase type 2/haloperoxidase" evidence="2">
    <location>
        <begin position="146"/>
        <end position="225"/>
    </location>
</feature>
<feature type="transmembrane region" description="Helical" evidence="1">
    <location>
        <begin position="106"/>
        <end position="126"/>
    </location>
</feature>
<gene>
    <name evidence="3" type="ORF">AWT59_0488</name>
</gene>
<feature type="transmembrane region" description="Helical" evidence="1">
    <location>
        <begin position="75"/>
        <end position="94"/>
    </location>
</feature>
<keyword evidence="1" id="KW-1133">Transmembrane helix</keyword>
<name>A0A139BWF1_9PROT</name>
<evidence type="ECO:0000259" key="2">
    <source>
        <dbReference type="Pfam" id="PF01569"/>
    </source>
</evidence>
<evidence type="ECO:0000256" key="1">
    <source>
        <dbReference type="SAM" id="Phobius"/>
    </source>
</evidence>
<organism evidence="3 4">
    <name type="scientific">Candidatus Gallionella acididurans</name>
    <dbReference type="NCBI Taxonomy" id="1796491"/>
    <lineage>
        <taxon>Bacteria</taxon>
        <taxon>Pseudomonadati</taxon>
        <taxon>Pseudomonadota</taxon>
        <taxon>Betaproteobacteria</taxon>
        <taxon>Nitrosomonadales</taxon>
        <taxon>Gallionellaceae</taxon>
        <taxon>Gallionella</taxon>
    </lineage>
</organism>
<sequence length="247" mass="27311">MNALPSSMKIFPNQFPGQTVPWHIQILARMRSHFFLKTSGITLFMLVFFTGYIYLLKHPVFAVTVMPVTALDNAVGFHPYSIFLYVSLWLYVSLPPALFSTRRELINYGWAVGGLCLAGLACFLLWPTAVPPANIDWANSYGFSMLKGVDAAGNACPSLHVATAVFSAAWLGRQLLEVGAPRVVRISNWLWCAGIAYSTLATKQHVAVDMLAGIVLGALAATLSLNRPSFWPIRNRLPEKIEPRRES</sequence>
<dbReference type="InterPro" id="IPR000326">
    <property type="entry name" value="PAP2/HPO"/>
</dbReference>
<proteinExistence type="predicted"/>
<accession>A0A139BWF1</accession>
<comment type="caution">
    <text evidence="3">The sequence shown here is derived from an EMBL/GenBank/DDBJ whole genome shotgun (WGS) entry which is preliminary data.</text>
</comment>
<feature type="transmembrane region" description="Helical" evidence="1">
    <location>
        <begin position="206"/>
        <end position="226"/>
    </location>
</feature>
<dbReference type="SUPFAM" id="SSF48317">
    <property type="entry name" value="Acid phosphatase/Vanadium-dependent haloperoxidase"/>
    <property type="match status" value="1"/>
</dbReference>
<evidence type="ECO:0000313" key="4">
    <source>
        <dbReference type="Proteomes" id="UP000070578"/>
    </source>
</evidence>
<reference evidence="3 4" key="2">
    <citation type="submission" date="2016-03" db="EMBL/GenBank/DDBJ databases">
        <title>New uncultured bacterium of the family Gallionellaceae from acid mine drainage: description and reconstruction of genome based on metagenomic analysis of microbial community.</title>
        <authorList>
            <person name="Kadnikov V."/>
            <person name="Ivasenko D."/>
            <person name="Beletsky A."/>
            <person name="Mardanov A."/>
            <person name="Danilova E."/>
            <person name="Pimenov N."/>
            <person name="Karnachuk O."/>
            <person name="Ravin N."/>
        </authorList>
    </citation>
    <scope>NUCLEOTIDE SEQUENCE [LARGE SCALE GENOMIC DNA]</scope>
    <source>
        <strain evidence="3">ShG14-8</strain>
    </source>
</reference>
<keyword evidence="1" id="KW-0812">Transmembrane</keyword>
<dbReference type="Gene3D" id="1.20.144.10">
    <property type="entry name" value="Phosphatidic acid phosphatase type 2/haloperoxidase"/>
    <property type="match status" value="1"/>
</dbReference>
<dbReference type="AlphaFoldDB" id="A0A139BWF1"/>
<dbReference type="InterPro" id="IPR036938">
    <property type="entry name" value="PAP2/HPO_sf"/>
</dbReference>
<keyword evidence="1" id="KW-0472">Membrane</keyword>
<feature type="transmembrane region" description="Helical" evidence="1">
    <location>
        <begin position="34"/>
        <end position="55"/>
    </location>
</feature>
<evidence type="ECO:0000313" key="3">
    <source>
        <dbReference type="EMBL" id="KXS33326.1"/>
    </source>
</evidence>
<dbReference type="Pfam" id="PF01569">
    <property type="entry name" value="PAP2"/>
    <property type="match status" value="1"/>
</dbReference>
<reference evidence="3 4" key="1">
    <citation type="submission" date="2016-02" db="EMBL/GenBank/DDBJ databases">
        <authorList>
            <person name="Wen L."/>
            <person name="He K."/>
            <person name="Yang H."/>
        </authorList>
    </citation>
    <scope>NUCLEOTIDE SEQUENCE [LARGE SCALE GENOMIC DNA]</scope>
    <source>
        <strain evidence="3">ShG14-8</strain>
    </source>
</reference>
<dbReference type="PATRIC" id="fig|1796491.3.peg.533"/>
<protein>
    <recommendedName>
        <fullName evidence="2">Phosphatidic acid phosphatase type 2/haloperoxidase domain-containing protein</fullName>
    </recommendedName>
</protein>